<feature type="non-terminal residue" evidence="1">
    <location>
        <position position="180"/>
    </location>
</feature>
<protein>
    <submittedName>
        <fullName evidence="1">Pol protein</fullName>
    </submittedName>
</protein>
<accession>A0A812XVD3</accession>
<sequence>MKQYGFGALNSTWVHGTQSAPATVLALAEQESRNNLTLNATLNASLGSDSQSGIWWHCVGGQVHRHGRCESVLVGATVALHQHNHNRFVNMWGSDLVWTGHRNWDHLPRGWTSTFFRVHRKHYECQTHRRRMRHPCHVKVGFHNPRENRWIRLRNNHDMDGAPWFGSWESFNVVDAGGGK</sequence>
<keyword evidence="2" id="KW-1185">Reference proteome</keyword>
<organism evidence="1 2">
    <name type="scientific">Symbiodinium necroappetens</name>
    <dbReference type="NCBI Taxonomy" id="1628268"/>
    <lineage>
        <taxon>Eukaryota</taxon>
        <taxon>Sar</taxon>
        <taxon>Alveolata</taxon>
        <taxon>Dinophyceae</taxon>
        <taxon>Suessiales</taxon>
        <taxon>Symbiodiniaceae</taxon>
        <taxon>Symbiodinium</taxon>
    </lineage>
</organism>
<dbReference type="OrthoDB" id="10567273at2759"/>
<reference evidence="1" key="1">
    <citation type="submission" date="2021-02" db="EMBL/GenBank/DDBJ databases">
        <authorList>
            <person name="Dougan E. K."/>
            <person name="Rhodes N."/>
            <person name="Thang M."/>
            <person name="Chan C."/>
        </authorList>
    </citation>
    <scope>NUCLEOTIDE SEQUENCE</scope>
</reference>
<evidence type="ECO:0000313" key="2">
    <source>
        <dbReference type="Proteomes" id="UP000601435"/>
    </source>
</evidence>
<comment type="caution">
    <text evidence="1">The sequence shown here is derived from an EMBL/GenBank/DDBJ whole genome shotgun (WGS) entry which is preliminary data.</text>
</comment>
<dbReference type="Proteomes" id="UP000601435">
    <property type="component" value="Unassembled WGS sequence"/>
</dbReference>
<gene>
    <name evidence="1" type="primary">Pol</name>
    <name evidence="1" type="ORF">SNEC2469_LOCUS22175</name>
</gene>
<name>A0A812XVD3_9DINO</name>
<evidence type="ECO:0000313" key="1">
    <source>
        <dbReference type="EMBL" id="CAE7761852.1"/>
    </source>
</evidence>
<proteinExistence type="predicted"/>
<dbReference type="AlphaFoldDB" id="A0A812XVD3"/>
<dbReference type="EMBL" id="CAJNJA010039985">
    <property type="protein sequence ID" value="CAE7761852.1"/>
    <property type="molecule type" value="Genomic_DNA"/>
</dbReference>